<keyword evidence="9" id="KW-1185">Reference proteome</keyword>
<dbReference type="eggNOG" id="COG0840">
    <property type="taxonomic scope" value="Bacteria"/>
</dbReference>
<evidence type="ECO:0000256" key="4">
    <source>
        <dbReference type="ARBA" id="ARBA00023136"/>
    </source>
</evidence>
<dbReference type="SUPFAM" id="SSF58104">
    <property type="entry name" value="Methyl-accepting chemotaxis protein (MCP) signaling domain"/>
    <property type="match status" value="1"/>
</dbReference>
<comment type="caution">
    <text evidence="8">The sequence shown here is derived from an EMBL/GenBank/DDBJ whole genome shotgun (WGS) entry which is preliminary data.</text>
</comment>
<dbReference type="Gene3D" id="1.10.287.950">
    <property type="entry name" value="Methyl-accepting chemotaxis protein"/>
    <property type="match status" value="1"/>
</dbReference>
<organism evidence="8 9">
    <name type="scientific">Novosphingobium nitrogenifigens DSM 19370</name>
    <dbReference type="NCBI Taxonomy" id="983920"/>
    <lineage>
        <taxon>Bacteria</taxon>
        <taxon>Pseudomonadati</taxon>
        <taxon>Pseudomonadota</taxon>
        <taxon>Alphaproteobacteria</taxon>
        <taxon>Sphingomonadales</taxon>
        <taxon>Sphingomonadaceae</taxon>
        <taxon>Novosphingobium</taxon>
    </lineage>
</organism>
<evidence type="ECO:0000313" key="9">
    <source>
        <dbReference type="Proteomes" id="UP000004728"/>
    </source>
</evidence>
<keyword evidence="5 6" id="KW-0807">Transducer</keyword>
<gene>
    <name evidence="8" type="ORF">Y88_2701</name>
</gene>
<dbReference type="OrthoDB" id="5292010at2"/>
<dbReference type="PANTHER" id="PTHR32089:SF119">
    <property type="entry name" value="METHYL-ACCEPTING CHEMOTAXIS PROTEIN CTPL"/>
    <property type="match status" value="1"/>
</dbReference>
<evidence type="ECO:0000256" key="6">
    <source>
        <dbReference type="PROSITE-ProRule" id="PRU00284"/>
    </source>
</evidence>
<proteinExistence type="predicted"/>
<evidence type="ECO:0000313" key="8">
    <source>
        <dbReference type="EMBL" id="EGD59523.1"/>
    </source>
</evidence>
<dbReference type="GO" id="GO:0007165">
    <property type="term" value="P:signal transduction"/>
    <property type="evidence" value="ECO:0007669"/>
    <property type="project" value="UniProtKB-KW"/>
</dbReference>
<evidence type="ECO:0000256" key="2">
    <source>
        <dbReference type="ARBA" id="ARBA00022692"/>
    </source>
</evidence>
<dbReference type="Pfam" id="PF00015">
    <property type="entry name" value="MCPsignal"/>
    <property type="match status" value="1"/>
</dbReference>
<protein>
    <submittedName>
        <fullName evidence="8">Methyl-accepting chemotaxis sensory transducer</fullName>
    </submittedName>
</protein>
<keyword evidence="4" id="KW-0472">Membrane</keyword>
<keyword evidence="2" id="KW-0812">Transmembrane</keyword>
<evidence type="ECO:0000259" key="7">
    <source>
        <dbReference type="PROSITE" id="PS50111"/>
    </source>
</evidence>
<dbReference type="InterPro" id="IPR004089">
    <property type="entry name" value="MCPsignal_dom"/>
</dbReference>
<evidence type="ECO:0000256" key="3">
    <source>
        <dbReference type="ARBA" id="ARBA00022989"/>
    </source>
</evidence>
<sequence length="515" mass="54625">MVRLPGLAIFAQVQSMATRFAEDYPLSPGSPVSSGVSHPAGAGTLAAGTLAAGTLANGTLDGVVSTLNHEISALAIGLCDILGNAERISGESEEGRAAAESLKSSAALFTKETHALTGEMRSIAGTMSDAAAGLDTTNETIRTALDKTRLLTTAVRDAATLLTNLQASLAQASKISNDIRSIAMQTNMLALNAAIEAARAGEAGKGFAVVAHEVRLLANKTQNATQEIDNALESVTSSARQLIARGEENIKVAGEVQSDTGAIIDLTASAASNLHRIRERSDEIIAVTSRHEQAFSGLTADITQVSNALISTASEVGQASGSLAEISDVAESVLWTLARTEIATGDTPIIAETRRVAREIEALFAAAVERGEIGIEDLFDDRYQPISGSNPAQFMARHTGFTDRVLPALQEPLLDLDRRVIFACVTDRNGYIATHNRRFSQPQTNDPVWNAANCRNRRVFSDRVGLAAARNLEPFLLQIYRRDMGGGHFALMKHISCPITVQGRHWGGLRCAFSA</sequence>
<dbReference type="RefSeq" id="WP_008070408.1">
    <property type="nucleotide sequence ID" value="NZ_GL876933.1"/>
</dbReference>
<dbReference type="AlphaFoldDB" id="F1Z7A5"/>
<dbReference type="PROSITE" id="PS50111">
    <property type="entry name" value="CHEMOTAXIS_TRANSDUC_2"/>
    <property type="match status" value="1"/>
</dbReference>
<dbReference type="SMART" id="SM00283">
    <property type="entry name" value="MA"/>
    <property type="match status" value="1"/>
</dbReference>
<dbReference type="PANTHER" id="PTHR32089">
    <property type="entry name" value="METHYL-ACCEPTING CHEMOTAXIS PROTEIN MCPB"/>
    <property type="match status" value="1"/>
</dbReference>
<evidence type="ECO:0000256" key="1">
    <source>
        <dbReference type="ARBA" id="ARBA00004141"/>
    </source>
</evidence>
<dbReference type="STRING" id="983920.Y88_2701"/>
<reference evidence="8 9" key="1">
    <citation type="journal article" date="2012" name="J. Bacteriol.">
        <title>Draft Genome Sequence of Novosphingobium nitrogenifigens Y88T.</title>
        <authorList>
            <person name="Strabala T.J."/>
            <person name="Macdonald L."/>
            <person name="Liu V."/>
            <person name="Smit A.M."/>
        </authorList>
    </citation>
    <scope>NUCLEOTIDE SEQUENCE [LARGE SCALE GENOMIC DNA]</scope>
    <source>
        <strain evidence="8 9">DSM 19370</strain>
    </source>
</reference>
<dbReference type="Proteomes" id="UP000004728">
    <property type="component" value="Unassembled WGS sequence"/>
</dbReference>
<dbReference type="InParanoid" id="F1Z7A5"/>
<dbReference type="EMBL" id="AEWJ01000027">
    <property type="protein sequence ID" value="EGD59523.1"/>
    <property type="molecule type" value="Genomic_DNA"/>
</dbReference>
<evidence type="ECO:0000256" key="5">
    <source>
        <dbReference type="ARBA" id="ARBA00023224"/>
    </source>
</evidence>
<dbReference type="HOGENOM" id="CLU_000445_107_32_5"/>
<dbReference type="GO" id="GO:0016020">
    <property type="term" value="C:membrane"/>
    <property type="evidence" value="ECO:0007669"/>
    <property type="project" value="UniProtKB-SubCell"/>
</dbReference>
<keyword evidence="3" id="KW-1133">Transmembrane helix</keyword>
<accession>F1Z7A5</accession>
<comment type="subcellular location">
    <subcellularLocation>
        <location evidence="1">Membrane</location>
        <topology evidence="1">Multi-pass membrane protein</topology>
    </subcellularLocation>
</comment>
<name>F1Z7A5_9SPHN</name>
<feature type="domain" description="Methyl-accepting transducer" evidence="7">
    <location>
        <begin position="84"/>
        <end position="324"/>
    </location>
</feature>